<reference evidence="1" key="1">
    <citation type="submission" date="2019-08" db="EMBL/GenBank/DDBJ databases">
        <authorList>
            <person name="Kucharzyk K."/>
            <person name="Murdoch R.W."/>
            <person name="Higgins S."/>
            <person name="Loffler F."/>
        </authorList>
    </citation>
    <scope>NUCLEOTIDE SEQUENCE</scope>
</reference>
<evidence type="ECO:0000313" key="1">
    <source>
        <dbReference type="EMBL" id="MPM03264.1"/>
    </source>
</evidence>
<accession>A0A644WM04</accession>
<dbReference type="AlphaFoldDB" id="A0A644WM04"/>
<gene>
    <name evidence="1" type="ORF">SDC9_49529</name>
</gene>
<proteinExistence type="predicted"/>
<protein>
    <recommendedName>
        <fullName evidence="2">Rubredoxin-like domain-containing protein</fullName>
    </recommendedName>
</protein>
<sequence length="62" mass="7389">MIYVCEKCHFTFERVGSIEQCPDCGKMSICQAKEEEINKYLQIKDEFRKTNLLFVDQREEHG</sequence>
<evidence type="ECO:0008006" key="2">
    <source>
        <dbReference type="Google" id="ProtNLM"/>
    </source>
</evidence>
<name>A0A644WM04_9ZZZZ</name>
<comment type="caution">
    <text evidence="1">The sequence shown here is derived from an EMBL/GenBank/DDBJ whole genome shotgun (WGS) entry which is preliminary data.</text>
</comment>
<dbReference type="EMBL" id="VSSQ01000938">
    <property type="protein sequence ID" value="MPM03264.1"/>
    <property type="molecule type" value="Genomic_DNA"/>
</dbReference>
<organism evidence="1">
    <name type="scientific">bioreactor metagenome</name>
    <dbReference type="NCBI Taxonomy" id="1076179"/>
    <lineage>
        <taxon>unclassified sequences</taxon>
        <taxon>metagenomes</taxon>
        <taxon>ecological metagenomes</taxon>
    </lineage>
</organism>